<organism evidence="2 3">
    <name type="scientific">Burkholderia cenocepacia</name>
    <dbReference type="NCBI Taxonomy" id="95486"/>
    <lineage>
        <taxon>Bacteria</taxon>
        <taxon>Pseudomonadati</taxon>
        <taxon>Pseudomonadota</taxon>
        <taxon>Betaproteobacteria</taxon>
        <taxon>Burkholderiales</taxon>
        <taxon>Burkholderiaceae</taxon>
        <taxon>Burkholderia</taxon>
        <taxon>Burkholderia cepacia complex</taxon>
    </lineage>
</organism>
<gene>
    <name evidence="2" type="ORF">BCO9919_02313</name>
</gene>
<dbReference type="EMBL" id="CABWIK020000010">
    <property type="protein sequence ID" value="CAB3966479.1"/>
    <property type="molecule type" value="Genomic_DNA"/>
</dbReference>
<evidence type="ECO:0000313" key="3">
    <source>
        <dbReference type="Proteomes" id="UP000494322"/>
    </source>
</evidence>
<protein>
    <submittedName>
        <fullName evidence="2">Uncharacterized protein</fullName>
    </submittedName>
</protein>
<name>A0A6J5J4G8_9BURK</name>
<evidence type="ECO:0000256" key="1">
    <source>
        <dbReference type="SAM" id="MobiDB-lite"/>
    </source>
</evidence>
<sequence length="44" mass="4330">MQQQTGATNARFGASPAGARRCGEAGPDRPAFAARAARAGKAGA</sequence>
<reference evidence="2 3" key="1">
    <citation type="submission" date="2020-04" db="EMBL/GenBank/DDBJ databases">
        <authorList>
            <person name="Depoorter E."/>
        </authorList>
    </citation>
    <scope>NUCLEOTIDE SEQUENCE [LARGE SCALE GENOMIC DNA]</scope>
    <source>
        <strain evidence="2 3">BCC0132</strain>
    </source>
</reference>
<accession>A0A6J5J4G8</accession>
<feature type="compositionally biased region" description="Low complexity" evidence="1">
    <location>
        <begin position="28"/>
        <end position="44"/>
    </location>
</feature>
<dbReference type="Proteomes" id="UP000494322">
    <property type="component" value="Unassembled WGS sequence"/>
</dbReference>
<dbReference type="AlphaFoldDB" id="A0A6J5J4G8"/>
<proteinExistence type="predicted"/>
<evidence type="ECO:0000313" key="2">
    <source>
        <dbReference type="EMBL" id="CAB3966479.1"/>
    </source>
</evidence>
<feature type="region of interest" description="Disordered" evidence="1">
    <location>
        <begin position="1"/>
        <end position="44"/>
    </location>
</feature>